<protein>
    <submittedName>
        <fullName evidence="2">Uncharacterized protein</fullName>
    </submittedName>
</protein>
<dbReference type="EMBL" id="LQRT01000013">
    <property type="protein sequence ID" value="KZS40271.1"/>
    <property type="molecule type" value="Genomic_DNA"/>
</dbReference>
<gene>
    <name evidence="2" type="ORF">AWE51_04770</name>
</gene>
<dbReference type="Proteomes" id="UP000076715">
    <property type="component" value="Unassembled WGS sequence"/>
</dbReference>
<evidence type="ECO:0000256" key="1">
    <source>
        <dbReference type="SAM" id="Phobius"/>
    </source>
</evidence>
<dbReference type="AlphaFoldDB" id="A0A163A4X2"/>
<evidence type="ECO:0000313" key="3">
    <source>
        <dbReference type="Proteomes" id="UP000076715"/>
    </source>
</evidence>
<organism evidence="2 3">
    <name type="scientific">Aquimarina aggregata</name>
    <dbReference type="NCBI Taxonomy" id="1642818"/>
    <lineage>
        <taxon>Bacteria</taxon>
        <taxon>Pseudomonadati</taxon>
        <taxon>Bacteroidota</taxon>
        <taxon>Flavobacteriia</taxon>
        <taxon>Flavobacteriales</taxon>
        <taxon>Flavobacteriaceae</taxon>
        <taxon>Aquimarina</taxon>
    </lineage>
</organism>
<name>A0A163A4X2_9FLAO</name>
<comment type="caution">
    <text evidence="2">The sequence shown here is derived from an EMBL/GenBank/DDBJ whole genome shotgun (WGS) entry which is preliminary data.</text>
</comment>
<evidence type="ECO:0000313" key="2">
    <source>
        <dbReference type="EMBL" id="KZS40271.1"/>
    </source>
</evidence>
<keyword evidence="1" id="KW-0812">Transmembrane</keyword>
<keyword evidence="1" id="KW-1133">Transmembrane helix</keyword>
<keyword evidence="1" id="KW-0472">Membrane</keyword>
<accession>A0A163A4X2</accession>
<keyword evidence="3" id="KW-1185">Reference proteome</keyword>
<reference evidence="2 3" key="1">
    <citation type="submission" date="2016-01" db="EMBL/GenBank/DDBJ databases">
        <title>The draft genome sequence of Aquimarina sp. RZW4-3-2.</title>
        <authorList>
            <person name="Wang Y."/>
        </authorList>
    </citation>
    <scope>NUCLEOTIDE SEQUENCE [LARGE SCALE GENOMIC DNA]</scope>
    <source>
        <strain evidence="2 3">RZW4-3-2</strain>
    </source>
</reference>
<sequence length="161" mass="19022">MYIPISPYKTKNIFTCTSCNNEFEPKNLKPENKTYYKNFKSKKWIPIWLFSGVIIILFGIGYFAVNQIKKNEEKLSKLTNGDQTQIIQYETDNGNYTTLRTIKITSDFVWLNYNEYEIEKYDFIYQIGGEGNYSTDTVKVDIKIIKELFKQGKVKKIYPIK</sequence>
<feature type="transmembrane region" description="Helical" evidence="1">
    <location>
        <begin position="45"/>
        <end position="65"/>
    </location>
</feature>
<proteinExistence type="predicted"/>